<evidence type="ECO:0000256" key="9">
    <source>
        <dbReference type="ARBA" id="ARBA00022842"/>
    </source>
</evidence>
<dbReference type="InterPro" id="IPR020550">
    <property type="entry name" value="Inositol_monophosphatase_CS"/>
</dbReference>
<evidence type="ECO:0000256" key="5">
    <source>
        <dbReference type="ARBA" id="ARBA00009759"/>
    </source>
</evidence>
<dbReference type="WBParaSite" id="SSTP_0000789400.1">
    <property type="protein sequence ID" value="SSTP_0000789400.1"/>
    <property type="gene ID" value="SSTP_0000789400"/>
</dbReference>
<dbReference type="Pfam" id="PF00459">
    <property type="entry name" value="Inositol_P"/>
    <property type="match status" value="1"/>
</dbReference>
<evidence type="ECO:0000256" key="1">
    <source>
        <dbReference type="ARBA" id="ARBA00001033"/>
    </source>
</evidence>
<keyword evidence="7 11" id="KW-0479">Metal-binding</keyword>
<feature type="binding site" evidence="11">
    <location>
        <position position="76"/>
    </location>
    <ligand>
        <name>Mg(2+)</name>
        <dbReference type="ChEBI" id="CHEBI:18420"/>
        <label>1</label>
        <note>catalytic</note>
    </ligand>
</feature>
<dbReference type="Gene3D" id="3.40.190.80">
    <property type="match status" value="1"/>
</dbReference>
<keyword evidence="6" id="KW-0963">Cytoplasm</keyword>
<evidence type="ECO:0000313" key="14">
    <source>
        <dbReference type="WBParaSite" id="SSTP_0000789400.1"/>
    </source>
</evidence>
<protein>
    <recommendedName>
        <fullName evidence="12">Inositol-1-monophosphatase</fullName>
        <ecNumber evidence="12">3.1.3.25</ecNumber>
    </recommendedName>
</protein>
<dbReference type="PROSITE" id="PS00630">
    <property type="entry name" value="IMP_2"/>
    <property type="match status" value="1"/>
</dbReference>
<evidence type="ECO:0000313" key="13">
    <source>
        <dbReference type="Proteomes" id="UP000035681"/>
    </source>
</evidence>
<dbReference type="InterPro" id="IPR020583">
    <property type="entry name" value="Inositol_monoP_metal-BS"/>
</dbReference>
<evidence type="ECO:0000256" key="3">
    <source>
        <dbReference type="ARBA" id="ARBA00004496"/>
    </source>
</evidence>
<dbReference type="AlphaFoldDB" id="A0A913I0N5"/>
<dbReference type="Proteomes" id="UP000035681">
    <property type="component" value="Unplaced"/>
</dbReference>
<keyword evidence="8 12" id="KW-0378">Hydrolase</keyword>
<dbReference type="GO" id="GO:0006020">
    <property type="term" value="P:inositol metabolic process"/>
    <property type="evidence" value="ECO:0007669"/>
    <property type="project" value="TreeGrafter"/>
</dbReference>
<sequence length="320" mass="35193">MDTQLLHPDEDKFFQVALDLVKKAGIVVRNAFDQPFCSVSTKASNTDLVTETDQAVEKLLITNLSAAFPDHKFIGEESNAAGVKVEWSDAPTWIIDPIDGTTNFVHRIPMIAICVGLTIKKQLRAGIVYNPITNELWYAQHGRGAFKNGFPIKTPNVEDLSQSVICQSLGIHNMLKHGDGWLDIVTNNMKNQVYKGVRGDAVIITQLGSDRSSNLVKSFLNTYQRVMVDNEAHGHRSFGSAAINMVYVAQGSINAYVEYGIHCWDVAAAGIIVQESGGCLMDPTGGPFDIMSRKVLCSSTKKLGDELSKCLTHVEYPKEF</sequence>
<dbReference type="GO" id="GO:0007165">
    <property type="term" value="P:signal transduction"/>
    <property type="evidence" value="ECO:0007669"/>
    <property type="project" value="TreeGrafter"/>
</dbReference>
<dbReference type="GO" id="GO:0046854">
    <property type="term" value="P:phosphatidylinositol phosphate biosynthetic process"/>
    <property type="evidence" value="ECO:0007669"/>
    <property type="project" value="InterPro"/>
</dbReference>
<dbReference type="Gene3D" id="3.30.540.10">
    <property type="entry name" value="Fructose-1,6-Bisphosphatase, subunit A, domain 1"/>
    <property type="match status" value="1"/>
</dbReference>
<dbReference type="WBParaSite" id="TCONS_00007061.p1">
    <property type="protein sequence ID" value="TCONS_00007061.p1"/>
    <property type="gene ID" value="XLOC_005138"/>
</dbReference>
<evidence type="ECO:0000256" key="8">
    <source>
        <dbReference type="ARBA" id="ARBA00022801"/>
    </source>
</evidence>
<evidence type="ECO:0000256" key="4">
    <source>
        <dbReference type="ARBA" id="ARBA00005152"/>
    </source>
</evidence>
<dbReference type="FunFam" id="3.30.540.10:FF:000013">
    <property type="entry name" value="Inositol-1-monophosphatase"/>
    <property type="match status" value="1"/>
</dbReference>
<dbReference type="SUPFAM" id="SSF56655">
    <property type="entry name" value="Carbohydrate phosphatase"/>
    <property type="match status" value="1"/>
</dbReference>
<dbReference type="CDD" id="cd01639">
    <property type="entry name" value="IMPase"/>
    <property type="match status" value="1"/>
</dbReference>
<dbReference type="FunFam" id="3.40.190.80:FF:000002">
    <property type="entry name" value="Inositol-1-monophosphatase"/>
    <property type="match status" value="1"/>
</dbReference>
<comment type="similarity">
    <text evidence="5 12">Belongs to the inositol monophosphatase superfamily.</text>
</comment>
<reference evidence="14" key="1">
    <citation type="submission" date="2022-10" db="UniProtKB">
        <authorList>
            <consortium name="WormBaseParasite"/>
        </authorList>
    </citation>
    <scope>IDENTIFICATION</scope>
</reference>
<name>A0A913I0N5_STRER</name>
<feature type="binding site" evidence="11">
    <location>
        <position position="265"/>
    </location>
    <ligand>
        <name>Mg(2+)</name>
        <dbReference type="ChEBI" id="CHEBI:18420"/>
        <label>1</label>
        <note>catalytic</note>
    </ligand>
</feature>
<comment type="pathway">
    <text evidence="4 12">Polyol metabolism; myo-inositol biosynthesis; myo-inositol from D-glucose 6-phosphate: step 2/2.</text>
</comment>
<comment type="catalytic activity">
    <reaction evidence="1 12">
        <text>a myo-inositol phosphate + H2O = myo-inositol + phosphate</text>
        <dbReference type="Rhea" id="RHEA:24056"/>
        <dbReference type="ChEBI" id="CHEBI:15377"/>
        <dbReference type="ChEBI" id="CHEBI:17268"/>
        <dbReference type="ChEBI" id="CHEBI:43474"/>
        <dbReference type="ChEBI" id="CHEBI:84139"/>
        <dbReference type="EC" id="3.1.3.25"/>
    </reaction>
</comment>
<proteinExistence type="inferred from homology"/>
<feature type="binding site" evidence="11">
    <location>
        <position position="98"/>
    </location>
    <ligand>
        <name>Mg(2+)</name>
        <dbReference type="ChEBI" id="CHEBI:18420"/>
        <label>1</label>
        <note>catalytic</note>
    </ligand>
</feature>
<keyword evidence="13" id="KW-1185">Reference proteome</keyword>
<comment type="catalytic activity">
    <reaction evidence="10">
        <text>alpha-D-galactose 1-phosphate + H2O = D-galactose + phosphate</text>
        <dbReference type="Rhea" id="RHEA:29315"/>
        <dbReference type="ChEBI" id="CHEBI:4139"/>
        <dbReference type="ChEBI" id="CHEBI:15377"/>
        <dbReference type="ChEBI" id="CHEBI:43474"/>
        <dbReference type="ChEBI" id="CHEBI:58336"/>
        <dbReference type="EC" id="3.1.3.94"/>
    </reaction>
</comment>
<dbReference type="GO" id="GO:0046872">
    <property type="term" value="F:metal ion binding"/>
    <property type="evidence" value="ECO:0007669"/>
    <property type="project" value="UniProtKB-KW"/>
</dbReference>
<evidence type="ECO:0000256" key="12">
    <source>
        <dbReference type="RuleBase" id="RU364068"/>
    </source>
</evidence>
<comment type="cofactor">
    <cofactor evidence="2 11 12">
        <name>Mg(2+)</name>
        <dbReference type="ChEBI" id="CHEBI:18420"/>
    </cofactor>
</comment>
<organism evidence="14">
    <name type="scientific">Strongyloides stercoralis</name>
    <name type="common">Threadworm</name>
    <dbReference type="NCBI Taxonomy" id="6248"/>
    <lineage>
        <taxon>Eukaryota</taxon>
        <taxon>Metazoa</taxon>
        <taxon>Ecdysozoa</taxon>
        <taxon>Nematoda</taxon>
        <taxon>Chromadorea</taxon>
        <taxon>Rhabditida</taxon>
        <taxon>Tylenchina</taxon>
        <taxon>Panagrolaimomorpha</taxon>
        <taxon>Strongyloidoidea</taxon>
        <taxon>Strongyloididae</taxon>
        <taxon>Strongyloides</taxon>
    </lineage>
</organism>
<evidence type="ECO:0000256" key="11">
    <source>
        <dbReference type="PIRSR" id="PIRSR600760-2"/>
    </source>
</evidence>
<dbReference type="EC" id="3.1.3.25" evidence="12"/>
<evidence type="ECO:0000256" key="6">
    <source>
        <dbReference type="ARBA" id="ARBA00022490"/>
    </source>
</evidence>
<feature type="binding site" evidence="11">
    <location>
        <position position="99"/>
    </location>
    <ligand>
        <name>Mg(2+)</name>
        <dbReference type="ChEBI" id="CHEBI:18420"/>
        <label>1</label>
        <note>catalytic</note>
    </ligand>
</feature>
<evidence type="ECO:0000256" key="2">
    <source>
        <dbReference type="ARBA" id="ARBA00001946"/>
    </source>
</evidence>
<dbReference type="GO" id="GO:0005737">
    <property type="term" value="C:cytoplasm"/>
    <property type="evidence" value="ECO:0007669"/>
    <property type="project" value="UniProtKB-SubCell"/>
</dbReference>
<accession>A0A913I0N5</accession>
<dbReference type="GO" id="GO:0008934">
    <property type="term" value="F:inositol monophosphate 1-phosphatase activity"/>
    <property type="evidence" value="ECO:0007669"/>
    <property type="project" value="InterPro"/>
</dbReference>
<evidence type="ECO:0000256" key="7">
    <source>
        <dbReference type="ARBA" id="ARBA00022723"/>
    </source>
</evidence>
<dbReference type="PRINTS" id="PR00377">
    <property type="entry name" value="IMPHPHTASES"/>
</dbReference>
<keyword evidence="9 11" id="KW-0460">Magnesium</keyword>
<dbReference type="PANTHER" id="PTHR20854">
    <property type="entry name" value="INOSITOL MONOPHOSPHATASE"/>
    <property type="match status" value="1"/>
</dbReference>
<dbReference type="PROSITE" id="PS00629">
    <property type="entry name" value="IMP_1"/>
    <property type="match status" value="1"/>
</dbReference>
<dbReference type="InterPro" id="IPR033942">
    <property type="entry name" value="IMPase"/>
</dbReference>
<dbReference type="PANTHER" id="PTHR20854:SF4">
    <property type="entry name" value="INOSITOL-1-MONOPHOSPHATASE-RELATED"/>
    <property type="match status" value="1"/>
</dbReference>
<evidence type="ECO:0000256" key="10">
    <source>
        <dbReference type="ARBA" id="ARBA00035990"/>
    </source>
</evidence>
<comment type="subcellular location">
    <subcellularLocation>
        <location evidence="3">Cytoplasm</location>
    </subcellularLocation>
</comment>
<dbReference type="InterPro" id="IPR000760">
    <property type="entry name" value="Inositol_monophosphatase-like"/>
</dbReference>
<feature type="binding site" evidence="11">
    <location>
        <position position="96"/>
    </location>
    <ligand>
        <name>Mg(2+)</name>
        <dbReference type="ChEBI" id="CHEBI:18420"/>
        <label>1</label>
        <note>catalytic</note>
    </ligand>
</feature>